<name>A0AAU8JTW2_9ACTN</name>
<gene>
    <name evidence="2" type="ORF">ABWK59_12730</name>
</gene>
<organism evidence="2">
    <name type="scientific">Kitasatospora camelliae</name>
    <dbReference type="NCBI Taxonomy" id="3156397"/>
    <lineage>
        <taxon>Bacteria</taxon>
        <taxon>Bacillati</taxon>
        <taxon>Actinomycetota</taxon>
        <taxon>Actinomycetes</taxon>
        <taxon>Kitasatosporales</taxon>
        <taxon>Streptomycetaceae</taxon>
        <taxon>Kitasatospora</taxon>
    </lineage>
</organism>
<dbReference type="KEGG" id="kcm:ABWK59_12730"/>
<protein>
    <submittedName>
        <fullName evidence="2">Uncharacterized protein</fullName>
    </submittedName>
</protein>
<evidence type="ECO:0000313" key="2">
    <source>
        <dbReference type="EMBL" id="XCM79725.1"/>
    </source>
</evidence>
<sequence>MATGVPQYRLPAAPRVPAGHAPALVPQGGEFDRLGAGGGRARPSDRPAPAPASVDRYDAVTVTVRHGLETVDILRLRRACGAVLQTAGGTAVTFLVPAGTADSWHLPGSICTPGPVLPSATDPRWLMPPAGPDATPRPTDAWVLRSALCEAACTLTAGGLGPF</sequence>
<reference evidence="2" key="1">
    <citation type="submission" date="2024-06" db="EMBL/GenBank/DDBJ databases">
        <title>The genome sequences of Kitasatospora sp. strain HUAS MG31.</title>
        <authorList>
            <person name="Mo P."/>
        </authorList>
    </citation>
    <scope>NUCLEOTIDE SEQUENCE</scope>
    <source>
        <strain evidence="2">HUAS MG31</strain>
    </source>
</reference>
<dbReference type="RefSeq" id="WP_354640592.1">
    <property type="nucleotide sequence ID" value="NZ_CP159872.1"/>
</dbReference>
<feature type="region of interest" description="Disordered" evidence="1">
    <location>
        <begin position="1"/>
        <end position="53"/>
    </location>
</feature>
<evidence type="ECO:0000256" key="1">
    <source>
        <dbReference type="SAM" id="MobiDB-lite"/>
    </source>
</evidence>
<accession>A0AAU8JTW2</accession>
<proteinExistence type="predicted"/>
<dbReference type="EMBL" id="CP159872">
    <property type="protein sequence ID" value="XCM79725.1"/>
    <property type="molecule type" value="Genomic_DNA"/>
</dbReference>
<dbReference type="AlphaFoldDB" id="A0AAU8JTW2"/>